<dbReference type="PANTHER" id="PTHR48125">
    <property type="entry name" value="LP07818P1"/>
    <property type="match status" value="1"/>
</dbReference>
<feature type="compositionally biased region" description="Polar residues" evidence="2">
    <location>
        <begin position="108"/>
        <end position="118"/>
    </location>
</feature>
<feature type="region of interest" description="Disordered" evidence="2">
    <location>
        <begin position="152"/>
        <end position="171"/>
    </location>
</feature>
<protein>
    <submittedName>
        <fullName evidence="4">Inherit from NOG: keratin, type II cytoskeletal</fullName>
    </submittedName>
</protein>
<keyword evidence="5" id="KW-1185">Reference proteome</keyword>
<feature type="compositionally biased region" description="Basic and acidic residues" evidence="2">
    <location>
        <begin position="695"/>
        <end position="706"/>
    </location>
</feature>
<evidence type="ECO:0000256" key="3">
    <source>
        <dbReference type="SAM" id="SignalP"/>
    </source>
</evidence>
<evidence type="ECO:0000256" key="1">
    <source>
        <dbReference type="SAM" id="Coils"/>
    </source>
</evidence>
<feature type="compositionally biased region" description="Basic and acidic residues" evidence="2">
    <location>
        <begin position="736"/>
        <end position="747"/>
    </location>
</feature>
<feature type="region of interest" description="Disordered" evidence="2">
    <location>
        <begin position="695"/>
        <end position="919"/>
    </location>
</feature>
<feature type="coiled-coil region" evidence="1">
    <location>
        <begin position="178"/>
        <end position="240"/>
    </location>
</feature>
<feature type="region of interest" description="Disordered" evidence="2">
    <location>
        <begin position="97"/>
        <end position="118"/>
    </location>
</feature>
<feature type="compositionally biased region" description="Low complexity" evidence="2">
    <location>
        <begin position="152"/>
        <end position="163"/>
    </location>
</feature>
<gene>
    <name evidence="4" type="ORF">SEMRO_1312_G261830.1</name>
</gene>
<sequence>MMILPKSSRHYVRTLVVLTMMLWLPMAESSRGIFGGSRFPVAAIFGNPKDRDTAEETPPIQIITPPPPPPPPSIPPPPPPKLLDSMAVVKEEITEVIVEKDPQEEETTSISNPQEPTITESWSLDNQQQQQQQYMPPQHLYHVPPQQYYYDEQQQQQEQQQQDPYHHWPPPLSLEQQLEESRAREQELLAQIHNLTETNQHVQQQDQIHSRQMDVLTERIMEAEAQIAHESNRVLEYQANCTAMGRQMAVVHQELADWQSRCASFADEHATSQTKIKELKKNLADARAKAENLAISIENARIRDQMDLGLSKKKKKKKQSLLGWVFSFLWSSAESSSESDDEEYQSPQELAKSTLLRALQIERDNIDELESAMASLQSNNSAIAEMVKSRDMIIDELNDRVAVFEEDKVVLKAALKQLQKEMKEEAPRTEKLLADLETARQENVRLAGEIESLVEMHQGEINTLSLSIAEAQNAANASESNLTAIGQYVDTLEQRLASFAIIRRDVELREQKCKQVEEHALQVEEERDNLRAKIEEFEVEQSDLKALFEELVQEQTKLRGDKAELEKERDALLEGAQRSREALASLEVNMKQRDNDIEEWRSKAVELENELNSTKQVTTEVEKGMQEVQAGKEDLAKQVVTMKSFSEELQAKLDSKTEEIAAMKEQLAIKASELKKNEEELSSRAAEFKRIHEELEERNEKVKTQEAELANLKELAQKPQPQPLPKEAEPVELESVEPKPVEPERQSIDPVNASEAEESPSEVNSNSTLPDQNKTTSTSNPPVRLPNNRKPPTAPKADSAKPKKRNVPLRGVRKIFAKTTGIHGAFTPPSTKRETPKGSSRPTRQSAKKGPPPKRAPPRQIPPPKGSYGARNAPPRKIGSPPPRMPGPPIHGKADQPDLPPNKDQRGPPPLPTRSFGKP</sequence>
<keyword evidence="1" id="KW-0175">Coiled coil</keyword>
<proteinExistence type="predicted"/>
<feature type="coiled-coil region" evidence="1">
    <location>
        <begin position="506"/>
        <end position="617"/>
    </location>
</feature>
<evidence type="ECO:0000313" key="4">
    <source>
        <dbReference type="EMBL" id="CAB9522526.1"/>
    </source>
</evidence>
<name>A0A9N8ENF3_9STRA</name>
<feature type="compositionally biased region" description="Pro residues" evidence="2">
    <location>
        <begin position="64"/>
        <end position="81"/>
    </location>
</feature>
<keyword evidence="3" id="KW-0732">Signal</keyword>
<comment type="caution">
    <text evidence="4">The sequence shown here is derived from an EMBL/GenBank/DDBJ whole genome shotgun (WGS) entry which is preliminary data.</text>
</comment>
<feature type="compositionally biased region" description="Basic and acidic residues" evidence="2">
    <location>
        <begin position="892"/>
        <end position="906"/>
    </location>
</feature>
<dbReference type="AlphaFoldDB" id="A0A9N8ENF3"/>
<feature type="compositionally biased region" description="Pro residues" evidence="2">
    <location>
        <begin position="880"/>
        <end position="889"/>
    </location>
</feature>
<evidence type="ECO:0000256" key="2">
    <source>
        <dbReference type="SAM" id="MobiDB-lite"/>
    </source>
</evidence>
<dbReference type="Proteomes" id="UP001153069">
    <property type="component" value="Unassembled WGS sequence"/>
</dbReference>
<feature type="region of interest" description="Disordered" evidence="2">
    <location>
        <begin position="48"/>
        <end position="83"/>
    </location>
</feature>
<organism evidence="4 5">
    <name type="scientific">Seminavis robusta</name>
    <dbReference type="NCBI Taxonomy" id="568900"/>
    <lineage>
        <taxon>Eukaryota</taxon>
        <taxon>Sar</taxon>
        <taxon>Stramenopiles</taxon>
        <taxon>Ochrophyta</taxon>
        <taxon>Bacillariophyta</taxon>
        <taxon>Bacillariophyceae</taxon>
        <taxon>Bacillariophycidae</taxon>
        <taxon>Naviculales</taxon>
        <taxon>Naviculaceae</taxon>
        <taxon>Seminavis</taxon>
    </lineage>
</organism>
<dbReference type="PANTHER" id="PTHR48125:SF12">
    <property type="entry name" value="AT HOOK TRANSCRIPTION FACTOR FAMILY-RELATED"/>
    <property type="match status" value="1"/>
</dbReference>
<feature type="compositionally biased region" description="Pro residues" evidence="2">
    <location>
        <begin position="853"/>
        <end position="865"/>
    </location>
</feature>
<evidence type="ECO:0000313" key="5">
    <source>
        <dbReference type="Proteomes" id="UP001153069"/>
    </source>
</evidence>
<feature type="coiled-coil region" evidence="1">
    <location>
        <begin position="352"/>
        <end position="456"/>
    </location>
</feature>
<dbReference type="OrthoDB" id="47908at2759"/>
<feature type="compositionally biased region" description="Polar residues" evidence="2">
    <location>
        <begin position="761"/>
        <end position="781"/>
    </location>
</feature>
<dbReference type="EMBL" id="CAICTM010001310">
    <property type="protein sequence ID" value="CAB9522526.1"/>
    <property type="molecule type" value="Genomic_DNA"/>
</dbReference>
<reference evidence="4" key="1">
    <citation type="submission" date="2020-06" db="EMBL/GenBank/DDBJ databases">
        <authorList>
            <consortium name="Plant Systems Biology data submission"/>
        </authorList>
    </citation>
    <scope>NUCLEOTIDE SEQUENCE</scope>
    <source>
        <strain evidence="4">D6</strain>
    </source>
</reference>
<feature type="signal peptide" evidence="3">
    <location>
        <begin position="1"/>
        <end position="29"/>
    </location>
</feature>
<feature type="coiled-coil region" evidence="1">
    <location>
        <begin position="269"/>
        <end position="303"/>
    </location>
</feature>
<feature type="compositionally biased region" description="Basic residues" evidence="2">
    <location>
        <begin position="802"/>
        <end position="816"/>
    </location>
</feature>
<feature type="chain" id="PRO_5040450727" evidence="3">
    <location>
        <begin position="30"/>
        <end position="919"/>
    </location>
</feature>
<accession>A0A9N8ENF3</accession>